<dbReference type="GO" id="GO:0003677">
    <property type="term" value="F:DNA binding"/>
    <property type="evidence" value="ECO:0007669"/>
    <property type="project" value="InterPro"/>
</dbReference>
<organism evidence="2">
    <name type="scientific">uncultured marine thaumarchaeote KM3_31_F07</name>
    <dbReference type="NCBI Taxonomy" id="1456120"/>
    <lineage>
        <taxon>Archaea</taxon>
        <taxon>Nitrososphaerota</taxon>
        <taxon>environmental samples</taxon>
    </lineage>
</organism>
<accession>A0A075H0C9</accession>
<dbReference type="InterPro" id="IPR003611">
    <property type="entry name" value="NUMOD3"/>
</dbReference>
<dbReference type="EMBL" id="KF900836">
    <property type="protein sequence ID" value="AIF08605.1"/>
    <property type="molecule type" value="Genomic_DNA"/>
</dbReference>
<dbReference type="Pfam" id="PF07460">
    <property type="entry name" value="NUMOD3"/>
    <property type="match status" value="1"/>
</dbReference>
<evidence type="ECO:0000259" key="1">
    <source>
        <dbReference type="Pfam" id="PF07460"/>
    </source>
</evidence>
<name>A0A075H0C9_9ARCH</name>
<reference evidence="2" key="1">
    <citation type="journal article" date="2014" name="Genome Biol. Evol.">
        <title>Pangenome evidence for extensive interdomain horizontal transfer affecting lineage core and shell genes in uncultured planktonic thaumarchaeota and euryarchaeota.</title>
        <authorList>
            <person name="Deschamps P."/>
            <person name="Zivanovic Y."/>
            <person name="Moreira D."/>
            <person name="Rodriguez-Valera F."/>
            <person name="Lopez-Garcia P."/>
        </authorList>
    </citation>
    <scope>NUCLEOTIDE SEQUENCE</scope>
</reference>
<dbReference type="AlphaFoldDB" id="A0A075H0C9"/>
<sequence length="139" mass="16856">MSDKKVWRPFEEARVFTRSLKLRSKTEWFQYAKTDERPDDIPAAPEHVYKNKGWKGWIDWLGDEDRKHTEESKRKISEAGKKSWRPFEEAREFARSLQLKNTREWEEYRNSGKKPDDIPSHPNVIYKNDWISWSDWLAL</sequence>
<protein>
    <recommendedName>
        <fullName evidence="1">Nuclease associated modular domain-containing protein</fullName>
    </recommendedName>
</protein>
<proteinExistence type="predicted"/>
<evidence type="ECO:0000313" key="2">
    <source>
        <dbReference type="EMBL" id="AIF08605.1"/>
    </source>
</evidence>
<feature type="domain" description="Nuclease associated modular" evidence="1">
    <location>
        <begin position="66"/>
        <end position="80"/>
    </location>
</feature>